<organism evidence="2 3">
    <name type="scientific">Sphingomonas crocodyli</name>
    <dbReference type="NCBI Taxonomy" id="1979270"/>
    <lineage>
        <taxon>Bacteria</taxon>
        <taxon>Pseudomonadati</taxon>
        <taxon>Pseudomonadota</taxon>
        <taxon>Alphaproteobacteria</taxon>
        <taxon>Sphingomonadales</taxon>
        <taxon>Sphingomonadaceae</taxon>
        <taxon>Sphingomonas</taxon>
    </lineage>
</organism>
<accession>A0A437M6Z0</accession>
<protein>
    <submittedName>
        <fullName evidence="2">DNA-binding protein</fullName>
    </submittedName>
</protein>
<evidence type="ECO:0000313" key="3">
    <source>
        <dbReference type="Proteomes" id="UP000282971"/>
    </source>
</evidence>
<dbReference type="Pfam" id="PF12728">
    <property type="entry name" value="HTH_17"/>
    <property type="match status" value="1"/>
</dbReference>
<sequence length="86" mass="9284">MPSHHQTKPVFELNFEDSLVPTQASNVLNGRLALSIIEVAAALGISRTTTHTLINEGRLTARKVGRRTLITAASVNRLLQEGGHDA</sequence>
<dbReference type="AlphaFoldDB" id="A0A437M6Z0"/>
<feature type="domain" description="Helix-turn-helix" evidence="1">
    <location>
        <begin position="34"/>
        <end position="81"/>
    </location>
</feature>
<dbReference type="InterPro" id="IPR041657">
    <property type="entry name" value="HTH_17"/>
</dbReference>
<reference evidence="2 3" key="1">
    <citation type="submission" date="2019-01" db="EMBL/GenBank/DDBJ databases">
        <authorList>
            <person name="Chen W.-M."/>
        </authorList>
    </citation>
    <scope>NUCLEOTIDE SEQUENCE [LARGE SCALE GENOMIC DNA]</scope>
    <source>
        <strain evidence="2 3">CCP-7</strain>
    </source>
</reference>
<name>A0A437M6Z0_9SPHN</name>
<keyword evidence="2" id="KW-0238">DNA-binding</keyword>
<dbReference type="RefSeq" id="WP_127742034.1">
    <property type="nucleotide sequence ID" value="NZ_SACN01000001.1"/>
</dbReference>
<dbReference type="GO" id="GO:0003677">
    <property type="term" value="F:DNA binding"/>
    <property type="evidence" value="ECO:0007669"/>
    <property type="project" value="UniProtKB-KW"/>
</dbReference>
<dbReference type="InterPro" id="IPR010093">
    <property type="entry name" value="SinI_DNA-bd"/>
</dbReference>
<dbReference type="NCBIfam" id="TIGR01764">
    <property type="entry name" value="excise"/>
    <property type="match status" value="1"/>
</dbReference>
<comment type="caution">
    <text evidence="2">The sequence shown here is derived from an EMBL/GenBank/DDBJ whole genome shotgun (WGS) entry which is preliminary data.</text>
</comment>
<gene>
    <name evidence="2" type="ORF">EOD43_06025</name>
</gene>
<dbReference type="EMBL" id="SACN01000001">
    <property type="protein sequence ID" value="RVT93432.1"/>
    <property type="molecule type" value="Genomic_DNA"/>
</dbReference>
<proteinExistence type="predicted"/>
<dbReference type="Proteomes" id="UP000282971">
    <property type="component" value="Unassembled WGS sequence"/>
</dbReference>
<keyword evidence="3" id="KW-1185">Reference proteome</keyword>
<evidence type="ECO:0000313" key="2">
    <source>
        <dbReference type="EMBL" id="RVT93432.1"/>
    </source>
</evidence>
<evidence type="ECO:0000259" key="1">
    <source>
        <dbReference type="Pfam" id="PF12728"/>
    </source>
</evidence>
<dbReference type="OrthoDB" id="7226381at2"/>